<reference evidence="2 3" key="1">
    <citation type="submission" date="2024-02" db="EMBL/GenBank/DDBJ databases">
        <authorList>
            <person name="Chen Y."/>
            <person name="Shah S."/>
            <person name="Dougan E. K."/>
            <person name="Thang M."/>
            <person name="Chan C."/>
        </authorList>
    </citation>
    <scope>NUCLEOTIDE SEQUENCE [LARGE SCALE GENOMIC DNA]</scope>
</reference>
<dbReference type="EMBL" id="CAXAMN010028128">
    <property type="protein sequence ID" value="CAK9115235.1"/>
    <property type="molecule type" value="Genomic_DNA"/>
</dbReference>
<comment type="caution">
    <text evidence="2">The sequence shown here is derived from an EMBL/GenBank/DDBJ whole genome shotgun (WGS) entry which is preliminary data.</text>
</comment>
<feature type="chain" id="PRO_5045116076" evidence="1">
    <location>
        <begin position="27"/>
        <end position="381"/>
    </location>
</feature>
<evidence type="ECO:0000313" key="3">
    <source>
        <dbReference type="Proteomes" id="UP001642484"/>
    </source>
</evidence>
<proteinExistence type="predicted"/>
<keyword evidence="1" id="KW-0732">Signal</keyword>
<gene>
    <name evidence="2" type="ORF">CCMP2556_LOCUS53259</name>
</gene>
<sequence>MKFKKIHMWALRMYFALVSTLNCSNGFKHQQSIPWNLRHQLAQSLAPEHRRATSRGRQCHDLAVERRTLLILHCLQLMRHVKMPGVNVAIQSLCFQLATTQTSQVPRKIAPSAAEAQYSEIQFAVSAAGATQPPADQHHAHPQQWPRLGTQLWWHQARGMACYGNRTGIRSISGQGAQYCRSQRHFGDPAIVAALAVVSFMVRCGLLLVRCGCRNSKSAGTKPMLPTRSCKPHEISCARRRKPFFQPIGCESESPCGAPRPRQHRADTGHEIEAQMHDLYCNTQKLEGTLQRHRRQVARGNPKAMEDALEDLSDPSINFSADDKRQLLEVDLVFESVSDEGIDDVSSRLRNMGVEVTDKVSDEMKKPSNFSVLYRSSACRL</sequence>
<keyword evidence="3" id="KW-1185">Reference proteome</keyword>
<protein>
    <submittedName>
        <fullName evidence="2">Uncharacterized protein</fullName>
    </submittedName>
</protein>
<evidence type="ECO:0000256" key="1">
    <source>
        <dbReference type="SAM" id="SignalP"/>
    </source>
</evidence>
<evidence type="ECO:0000313" key="2">
    <source>
        <dbReference type="EMBL" id="CAK9115235.1"/>
    </source>
</evidence>
<dbReference type="Proteomes" id="UP001642484">
    <property type="component" value="Unassembled WGS sequence"/>
</dbReference>
<accession>A0ABP0SSM9</accession>
<feature type="signal peptide" evidence="1">
    <location>
        <begin position="1"/>
        <end position="26"/>
    </location>
</feature>
<name>A0ABP0SSM9_9DINO</name>
<organism evidence="2 3">
    <name type="scientific">Durusdinium trenchii</name>
    <dbReference type="NCBI Taxonomy" id="1381693"/>
    <lineage>
        <taxon>Eukaryota</taxon>
        <taxon>Sar</taxon>
        <taxon>Alveolata</taxon>
        <taxon>Dinophyceae</taxon>
        <taxon>Suessiales</taxon>
        <taxon>Symbiodiniaceae</taxon>
        <taxon>Durusdinium</taxon>
    </lineage>
</organism>